<dbReference type="Pfam" id="PF01596">
    <property type="entry name" value="Methyltransf_3"/>
    <property type="match status" value="1"/>
</dbReference>
<keyword evidence="9" id="KW-0472">Membrane</keyword>
<dbReference type="PROSITE" id="PS51682">
    <property type="entry name" value="SAM_OMT_I"/>
    <property type="match status" value="1"/>
</dbReference>
<evidence type="ECO:0000256" key="2">
    <source>
        <dbReference type="ARBA" id="ARBA00012880"/>
    </source>
</evidence>
<dbReference type="PANTHER" id="PTHR43836">
    <property type="entry name" value="CATECHOL O-METHYLTRANSFERASE 1-RELATED"/>
    <property type="match status" value="1"/>
</dbReference>
<comment type="similarity">
    <text evidence="10">Belongs to the class I-like SAM-binding methyltransferase superfamily. Cation-dependent O-methyltransferase family.</text>
</comment>
<comment type="caution">
    <text evidence="13">The sequence shown here is derived from an EMBL/GenBank/DDBJ whole genome shotgun (WGS) entry which is preliminary data.</text>
</comment>
<keyword evidence="4" id="KW-0808">Transferase</keyword>
<keyword evidence="8" id="KW-1133">Transmembrane helix</keyword>
<dbReference type="InterPro" id="IPR002935">
    <property type="entry name" value="SAM_O-MeTrfase"/>
</dbReference>
<evidence type="ECO:0000313" key="12">
    <source>
        <dbReference type="EMBL" id="KAF7166860.1"/>
    </source>
</evidence>
<keyword evidence="14" id="KW-1185">Reference proteome</keyword>
<keyword evidence="7" id="KW-0128">Catecholamine metabolism</keyword>
<dbReference type="PANTHER" id="PTHR43836:SF6">
    <property type="entry name" value="PUTATIVE (AFU_ORTHOLOGUE AFUA_2G00150)-RELATED"/>
    <property type="match status" value="1"/>
</dbReference>
<evidence type="ECO:0000256" key="1">
    <source>
        <dbReference type="ARBA" id="ARBA00004141"/>
    </source>
</evidence>
<evidence type="ECO:0000256" key="5">
    <source>
        <dbReference type="ARBA" id="ARBA00022691"/>
    </source>
</evidence>
<evidence type="ECO:0000256" key="10">
    <source>
        <dbReference type="ARBA" id="ARBA00023453"/>
    </source>
</evidence>
<reference evidence="13" key="1">
    <citation type="submission" date="2020-06" db="EMBL/GenBank/DDBJ databases">
        <title>Draft genome sequences of strains closely related to Aspergillus parafelis and Aspergillus hiratsukae.</title>
        <authorList>
            <person name="Dos Santos R.A.C."/>
            <person name="Rivero-Menendez O."/>
            <person name="Steenwyk J.L."/>
            <person name="Mead M.E."/>
            <person name="Goldman G.H."/>
            <person name="Alastruey-Izquierdo A."/>
            <person name="Rokas A."/>
        </authorList>
    </citation>
    <scope>NUCLEOTIDE SEQUENCE</scope>
    <source>
        <strain evidence="12">CNM-CM5623</strain>
        <strain evidence="13">CNM-CM7691</strain>
    </source>
</reference>
<evidence type="ECO:0000256" key="7">
    <source>
        <dbReference type="ARBA" id="ARBA00022939"/>
    </source>
</evidence>
<dbReference type="EMBL" id="JACBAG010001749">
    <property type="protein sequence ID" value="KAF7183011.1"/>
    <property type="molecule type" value="Genomic_DNA"/>
</dbReference>
<dbReference type="GO" id="GO:0016020">
    <property type="term" value="C:membrane"/>
    <property type="evidence" value="ECO:0007669"/>
    <property type="project" value="UniProtKB-SubCell"/>
</dbReference>
<comment type="subcellular location">
    <subcellularLocation>
        <location evidence="1">Membrane</location>
        <topology evidence="1">Multi-pass membrane protein</topology>
    </subcellularLocation>
</comment>
<evidence type="ECO:0000256" key="6">
    <source>
        <dbReference type="ARBA" id="ARBA00022692"/>
    </source>
</evidence>
<dbReference type="Proteomes" id="UP000641853">
    <property type="component" value="Unassembled WGS sequence"/>
</dbReference>
<sequence>MGAAPAFYKPEGEVFYNDGREDALLKSITTHPRQAEIKGSPEAVLAAIDDFGHSQDFLMTVGGYKGKIVSDLIAQEKPQTVLEIGGYVGYSAIMFGEALRKAGGQKYVSLEMNAKFAAIARALVDIAGLGGFVEIVEGPCRECLRKIAGNNNGSKAWDMIFLDHSKISYLNDLKLCEELGIVAPGSIVVADDMYVPGNPQYSEYVRAPVQSKVKARKPFIGCVSDGGLSLGNPYLVYESTIFEGLQPSGLPVRNSPTYAQVVLTSEAANMLQLVVRALPVCAFVSRYTFCSALIACTKKGALSRRLGSILLLCLSVVQGTLAPLLDIHPIIATGLGIDALVSGCHAINLLTLVEVDATDLEREILHRPHSTALERIRSGLSMLCNSRGIRTRWQVKNTPPFPPSFAGAKGLSYSYFCAREITIALWEIGTVFLVVLYFQRTMQPDTPCGRILPTFRDSRGLWCLAWPLIWILPFRAYIDTIYRLGSAASVAVGLTEPLDWPPVFNSALEAWTLRRFWGVYWHQWLRWPFSAISTAIVEKGFGMTKSDRVGRYMHVLCVFTLSGVLHLINDVRSGVPWRKSGSLLFFCSFTLAFMIEDGVQELWRRITEKRGKEQVIQSNDKCGRNGAVEVLTSTPVWKKVVGFAWVGAWLSISSPVFLQPYFEGLCRQGPISDHLHMVQRLDPVSCVGVWRL</sequence>
<dbReference type="SUPFAM" id="SSF53335">
    <property type="entry name" value="S-adenosyl-L-methionine-dependent methyltransferases"/>
    <property type="match status" value="1"/>
</dbReference>
<dbReference type="Proteomes" id="UP000654922">
    <property type="component" value="Unassembled WGS sequence"/>
</dbReference>
<dbReference type="InterPro" id="IPR029063">
    <property type="entry name" value="SAM-dependent_MTases_sf"/>
</dbReference>
<dbReference type="Gene3D" id="3.40.50.150">
    <property type="entry name" value="Vaccinia Virus protein VP39"/>
    <property type="match status" value="1"/>
</dbReference>
<dbReference type="GO" id="GO:0008171">
    <property type="term" value="F:O-methyltransferase activity"/>
    <property type="evidence" value="ECO:0007669"/>
    <property type="project" value="InterPro"/>
</dbReference>
<dbReference type="AlphaFoldDB" id="A0A8H6R1J9"/>
<feature type="domain" description="Wax synthase" evidence="11">
    <location>
        <begin position="500"/>
        <end position="587"/>
    </location>
</feature>
<dbReference type="CDD" id="cd02440">
    <property type="entry name" value="AdoMet_MTases"/>
    <property type="match status" value="1"/>
</dbReference>
<dbReference type="OrthoDB" id="186626at2759"/>
<dbReference type="EMBL" id="JACBAE010001296">
    <property type="protein sequence ID" value="KAF7166860.1"/>
    <property type="molecule type" value="Genomic_DNA"/>
</dbReference>
<dbReference type="EC" id="2.1.1.6" evidence="2"/>
<evidence type="ECO:0000256" key="8">
    <source>
        <dbReference type="ARBA" id="ARBA00022989"/>
    </source>
</evidence>
<dbReference type="InterPro" id="IPR032805">
    <property type="entry name" value="Wax_synthase_dom"/>
</dbReference>
<evidence type="ECO:0000313" key="14">
    <source>
        <dbReference type="Proteomes" id="UP000641853"/>
    </source>
</evidence>
<dbReference type="Pfam" id="PF13813">
    <property type="entry name" value="MBOAT_2"/>
    <property type="match status" value="1"/>
</dbReference>
<evidence type="ECO:0000259" key="11">
    <source>
        <dbReference type="Pfam" id="PF13813"/>
    </source>
</evidence>
<evidence type="ECO:0000256" key="9">
    <source>
        <dbReference type="ARBA" id="ARBA00023136"/>
    </source>
</evidence>
<protein>
    <recommendedName>
        <fullName evidence="2">catechol O-methyltransferase</fullName>
        <ecNumber evidence="2">2.1.1.6</ecNumber>
    </recommendedName>
</protein>
<keyword evidence="5" id="KW-0949">S-adenosyl-L-methionine</keyword>
<dbReference type="GO" id="GO:0032259">
    <property type="term" value="P:methylation"/>
    <property type="evidence" value="ECO:0007669"/>
    <property type="project" value="UniProtKB-KW"/>
</dbReference>
<keyword evidence="3" id="KW-0489">Methyltransferase</keyword>
<gene>
    <name evidence="12" type="ORF">CNMCM5623_000414</name>
    <name evidence="13" type="ORF">CNMCM7691_002755</name>
</gene>
<keyword evidence="6" id="KW-0812">Transmembrane</keyword>
<evidence type="ECO:0000256" key="3">
    <source>
        <dbReference type="ARBA" id="ARBA00022603"/>
    </source>
</evidence>
<evidence type="ECO:0000256" key="4">
    <source>
        <dbReference type="ARBA" id="ARBA00022679"/>
    </source>
</evidence>
<name>A0A8H6R1J9_9EURO</name>
<evidence type="ECO:0000313" key="13">
    <source>
        <dbReference type="EMBL" id="KAF7183011.1"/>
    </source>
</evidence>
<dbReference type="GO" id="GO:0006584">
    <property type="term" value="P:catecholamine metabolic process"/>
    <property type="evidence" value="ECO:0007669"/>
    <property type="project" value="UniProtKB-KW"/>
</dbReference>
<proteinExistence type="inferred from homology"/>
<organism evidence="13 14">
    <name type="scientific">Aspergillus felis</name>
    <dbReference type="NCBI Taxonomy" id="1287682"/>
    <lineage>
        <taxon>Eukaryota</taxon>
        <taxon>Fungi</taxon>
        <taxon>Dikarya</taxon>
        <taxon>Ascomycota</taxon>
        <taxon>Pezizomycotina</taxon>
        <taxon>Eurotiomycetes</taxon>
        <taxon>Eurotiomycetidae</taxon>
        <taxon>Eurotiales</taxon>
        <taxon>Aspergillaceae</taxon>
        <taxon>Aspergillus</taxon>
        <taxon>Aspergillus subgen. Fumigati</taxon>
    </lineage>
</organism>
<accession>A0A8H6R1J9</accession>